<protein>
    <recommendedName>
        <fullName evidence="3">DUF3396 domain-containing protein</fullName>
    </recommendedName>
</protein>
<evidence type="ECO:0000313" key="1">
    <source>
        <dbReference type="EMBL" id="WOB07043.1"/>
    </source>
</evidence>
<proteinExistence type="predicted"/>
<gene>
    <name evidence="1" type="ORF">RXV79_19230</name>
</gene>
<name>A0ABZ0CQD4_9BURK</name>
<evidence type="ECO:0000313" key="2">
    <source>
        <dbReference type="Proteomes" id="UP001303946"/>
    </source>
</evidence>
<dbReference type="EMBL" id="CP136336">
    <property type="protein sequence ID" value="WOB07043.1"/>
    <property type="molecule type" value="Genomic_DNA"/>
</dbReference>
<accession>A0ABZ0CQD4</accession>
<dbReference type="Proteomes" id="UP001303946">
    <property type="component" value="Chromosome"/>
</dbReference>
<organism evidence="1 2">
    <name type="scientific">Piscinibacter gummiphilus</name>
    <dbReference type="NCBI Taxonomy" id="946333"/>
    <lineage>
        <taxon>Bacteria</taxon>
        <taxon>Pseudomonadati</taxon>
        <taxon>Pseudomonadota</taxon>
        <taxon>Betaproteobacteria</taxon>
        <taxon>Burkholderiales</taxon>
        <taxon>Sphaerotilaceae</taxon>
        <taxon>Piscinibacter</taxon>
    </lineage>
</organism>
<sequence>MPARNLSQEAHLWYTITSPDYLSRANECLHEAFTLFQDRVLQHPFIADYAPVPQWGGAMEHLLSSFDNARAVLIHGEFGPMQSWASRVSDIPRGLRESNMEWLSQPDQDQIMIVVNEASRIGNHYLRGMAMSQAFSSPAYRDRSTAWRYEVPEDLGISGSEIARYYEDAVFPVRPEHIPEYAADISVTCKTGDVVPWTGVWVPATGIGTAALAFARQGVQVMQPAYEAASMDADGDIEEFALIECTWHAVRPTGRMIVHPNSTTATQEYDEGHRLSCEAGLTCVRSGYWFTPAKAGSRRYFKHGELLPEIGGDYGATIWQWDHNQDPPKL</sequence>
<dbReference type="RefSeq" id="WP_316699722.1">
    <property type="nucleotide sequence ID" value="NZ_CP136336.1"/>
</dbReference>
<reference evidence="1 2" key="1">
    <citation type="submission" date="2023-10" db="EMBL/GenBank/DDBJ databases">
        <title>Bacteria for the degradation of biodegradable plastic PBAT(Polybutylene adipate terephthalate).</title>
        <authorList>
            <person name="Weon H.-Y."/>
            <person name="Yeon J."/>
        </authorList>
    </citation>
    <scope>NUCLEOTIDE SEQUENCE [LARGE SCALE GENOMIC DNA]</scope>
    <source>
        <strain evidence="1 2">SBD 7-3</strain>
    </source>
</reference>
<evidence type="ECO:0008006" key="3">
    <source>
        <dbReference type="Google" id="ProtNLM"/>
    </source>
</evidence>
<keyword evidence="2" id="KW-1185">Reference proteome</keyword>